<feature type="compositionally biased region" description="Low complexity" evidence="5">
    <location>
        <begin position="91"/>
        <end position="107"/>
    </location>
</feature>
<comment type="caution">
    <text evidence="7">The sequence shown here is derived from an EMBL/GenBank/DDBJ whole genome shotgun (WGS) entry which is preliminary data.</text>
</comment>
<keyword evidence="8" id="KW-1185">Reference proteome</keyword>
<protein>
    <submittedName>
        <fullName evidence="7">Leucine-rich repeat receptor-like protein kinase</fullName>
    </submittedName>
</protein>
<keyword evidence="7" id="KW-0418">Kinase</keyword>
<dbReference type="Pfam" id="PF00010">
    <property type="entry name" value="HLH"/>
    <property type="match status" value="1"/>
</dbReference>
<evidence type="ECO:0000256" key="5">
    <source>
        <dbReference type="SAM" id="MobiDB-lite"/>
    </source>
</evidence>
<dbReference type="InterPro" id="IPR045239">
    <property type="entry name" value="bHLH95_bHLH"/>
</dbReference>
<dbReference type="GO" id="GO:0046983">
    <property type="term" value="F:protein dimerization activity"/>
    <property type="evidence" value="ECO:0007669"/>
    <property type="project" value="InterPro"/>
</dbReference>
<keyword evidence="3" id="KW-0804">Transcription</keyword>
<feature type="coiled-coil region" evidence="4">
    <location>
        <begin position="300"/>
        <end position="327"/>
    </location>
</feature>
<accession>A0AAX6FEX1</accession>
<feature type="region of interest" description="Disordered" evidence="5">
    <location>
        <begin position="1"/>
        <end position="20"/>
    </location>
</feature>
<keyword evidence="4" id="KW-0175">Coiled coil</keyword>
<dbReference type="PROSITE" id="PS50888">
    <property type="entry name" value="BHLH"/>
    <property type="match status" value="1"/>
</dbReference>
<proteinExistence type="inferred from homology"/>
<dbReference type="Gene3D" id="4.10.280.10">
    <property type="entry name" value="Helix-loop-helix DNA-binding domain"/>
    <property type="match status" value="1"/>
</dbReference>
<dbReference type="InterPro" id="IPR036638">
    <property type="entry name" value="HLH_DNA-bd_sf"/>
</dbReference>
<dbReference type="GO" id="GO:0016301">
    <property type="term" value="F:kinase activity"/>
    <property type="evidence" value="ECO:0007669"/>
    <property type="project" value="UniProtKB-KW"/>
</dbReference>
<dbReference type="SUPFAM" id="SSF47459">
    <property type="entry name" value="HLH, helix-loop-helix DNA-binding domain"/>
    <property type="match status" value="1"/>
</dbReference>
<dbReference type="AlphaFoldDB" id="A0AAX6FEX1"/>
<dbReference type="InterPro" id="IPR055477">
    <property type="entry name" value="DUF7049"/>
</dbReference>
<dbReference type="Proteomes" id="UP001140949">
    <property type="component" value="Unassembled WGS sequence"/>
</dbReference>
<gene>
    <name evidence="7" type="ORF">M6B38_138615</name>
</gene>
<dbReference type="InterPro" id="IPR044658">
    <property type="entry name" value="bHLH92/bHLH041-like"/>
</dbReference>
<name>A0AAX6FEX1_IRIPA</name>
<evidence type="ECO:0000259" key="6">
    <source>
        <dbReference type="PROSITE" id="PS50888"/>
    </source>
</evidence>
<evidence type="ECO:0000256" key="1">
    <source>
        <dbReference type="ARBA" id="ARBA00005510"/>
    </source>
</evidence>
<dbReference type="EMBL" id="JANAVB010029617">
    <property type="protein sequence ID" value="KAJ6814859.1"/>
    <property type="molecule type" value="Genomic_DNA"/>
</dbReference>
<reference evidence="7" key="1">
    <citation type="journal article" date="2023" name="GigaByte">
        <title>Genome assembly of the bearded iris, Iris pallida Lam.</title>
        <authorList>
            <person name="Bruccoleri R.E."/>
            <person name="Oakeley E.J."/>
            <person name="Faust A.M.E."/>
            <person name="Altorfer M."/>
            <person name="Dessus-Babus S."/>
            <person name="Burckhardt D."/>
            <person name="Oertli M."/>
            <person name="Naumann U."/>
            <person name="Petersen F."/>
            <person name="Wong J."/>
        </authorList>
    </citation>
    <scope>NUCLEOTIDE SEQUENCE</scope>
    <source>
        <strain evidence="7">GSM-AAB239-AS_SAM_17_03QT</strain>
    </source>
</reference>
<evidence type="ECO:0000256" key="2">
    <source>
        <dbReference type="ARBA" id="ARBA00023015"/>
    </source>
</evidence>
<organism evidence="7 8">
    <name type="scientific">Iris pallida</name>
    <name type="common">Sweet iris</name>
    <dbReference type="NCBI Taxonomy" id="29817"/>
    <lineage>
        <taxon>Eukaryota</taxon>
        <taxon>Viridiplantae</taxon>
        <taxon>Streptophyta</taxon>
        <taxon>Embryophyta</taxon>
        <taxon>Tracheophyta</taxon>
        <taxon>Spermatophyta</taxon>
        <taxon>Magnoliopsida</taxon>
        <taxon>Liliopsida</taxon>
        <taxon>Asparagales</taxon>
        <taxon>Iridaceae</taxon>
        <taxon>Iridoideae</taxon>
        <taxon>Irideae</taxon>
        <taxon>Iris</taxon>
    </lineage>
</organism>
<dbReference type="SMART" id="SM00353">
    <property type="entry name" value="HLH"/>
    <property type="match status" value="1"/>
</dbReference>
<comment type="similarity">
    <text evidence="1">Belongs to the bHLH protein family.</text>
</comment>
<evidence type="ECO:0000256" key="3">
    <source>
        <dbReference type="ARBA" id="ARBA00023163"/>
    </source>
</evidence>
<feature type="region of interest" description="Disordered" evidence="5">
    <location>
        <begin position="82"/>
        <end position="138"/>
    </location>
</feature>
<dbReference type="InterPro" id="IPR011598">
    <property type="entry name" value="bHLH_dom"/>
</dbReference>
<reference evidence="7" key="2">
    <citation type="submission" date="2023-04" db="EMBL/GenBank/DDBJ databases">
        <authorList>
            <person name="Bruccoleri R.E."/>
            <person name="Oakeley E.J."/>
            <person name="Faust A.-M."/>
            <person name="Dessus-Babus S."/>
            <person name="Altorfer M."/>
            <person name="Burckhardt D."/>
            <person name="Oertli M."/>
            <person name="Naumann U."/>
            <person name="Petersen F."/>
            <person name="Wong J."/>
        </authorList>
    </citation>
    <scope>NUCLEOTIDE SEQUENCE</scope>
    <source>
        <strain evidence="7">GSM-AAB239-AS_SAM_17_03QT</strain>
        <tissue evidence="7">Leaf</tissue>
    </source>
</reference>
<feature type="domain" description="BHLH" evidence="6">
    <location>
        <begin position="261"/>
        <end position="310"/>
    </location>
</feature>
<evidence type="ECO:0000256" key="4">
    <source>
        <dbReference type="SAM" id="Coils"/>
    </source>
</evidence>
<keyword evidence="2" id="KW-0805">Transcription regulation</keyword>
<evidence type="ECO:0000313" key="8">
    <source>
        <dbReference type="Proteomes" id="UP001140949"/>
    </source>
</evidence>
<keyword evidence="7" id="KW-0675">Receptor</keyword>
<keyword evidence="7" id="KW-0808">Transferase</keyword>
<dbReference type="PANTHER" id="PTHR46665">
    <property type="entry name" value="TRANSCRIPTION FACTOR BHLH041-RELATED-RELATED"/>
    <property type="match status" value="1"/>
</dbReference>
<dbReference type="PANTHER" id="PTHR46665:SF1">
    <property type="entry name" value="SPERMATOGENESIS- AND OOGENESIS-SPECIFIC BASIC HELIX-LOOP-HELIX-CONTAINING PROTEIN 1"/>
    <property type="match status" value="1"/>
</dbReference>
<dbReference type="Pfam" id="PF23132">
    <property type="entry name" value="DUF7049"/>
    <property type="match status" value="1"/>
</dbReference>
<dbReference type="CDD" id="cd11393">
    <property type="entry name" value="bHLH_AtbHLH_like"/>
    <property type="match status" value="1"/>
</dbReference>
<sequence>MDGWHVDDGSGGSTSSTTGSLPRSLLGHAFGSADSSCTNSAAAFKEEDYYLEQQLCQVYMDLDMDHLFSEEFVVRHTQSAEPFPAEQWQQPSSSSSSPRRSLSASSPDNSPLRLNNTSSSPSTTTTIPSAQRATPLPTSARPAYDELREALFPASASEDTAIASAMLAIFSSSSSSSATPPAAAAWNERSLLQPGRTDVQACGLRSVFRPYGSGPAPAVHESAEKKPCSGQKMIKNSISILRRIGLMRDHGGATKDSLRSINQLHHVMSERKRREKLNGSFHALRMLLPPGSKKDKASVLDKTKDYLKTLKGQILELEKKNQTLEKHLSPLDEDDDDDDDDDTKEEIVVDDDAAADEDGGGSAGRVCVRVAEAFQDARGVQRVGLKVAVAAGCDLIELALCVLECLKRMSVLCLLSMDAKTSSHSHRLDLFAWINFEFEIKASDWDEVIFKEAVAGAVDVMTDEEIHDNPLVGVGVP</sequence>
<feature type="compositionally biased region" description="Low complexity" evidence="5">
    <location>
        <begin position="117"/>
        <end position="129"/>
    </location>
</feature>
<evidence type="ECO:0000313" key="7">
    <source>
        <dbReference type="EMBL" id="KAJ6814859.1"/>
    </source>
</evidence>